<name>A0ABS1WN19_9FLAO</name>
<evidence type="ECO:0000256" key="1">
    <source>
        <dbReference type="SAM" id="Phobius"/>
    </source>
</evidence>
<gene>
    <name evidence="2" type="ORF">JAO71_12025</name>
</gene>
<sequence length="116" mass="13701">MSEKLITINTVNLINNCPECFSTKGLQLTFKQRFIETIFYKSITQEVSTEMNCVVCHTEIYPARWTDDIERIYNYQMKAFQPKKSSKKYKSLFWILFTVLVLSLAAVITFLVYNYL</sequence>
<feature type="transmembrane region" description="Helical" evidence="1">
    <location>
        <begin position="92"/>
        <end position="113"/>
    </location>
</feature>
<evidence type="ECO:0000313" key="2">
    <source>
        <dbReference type="EMBL" id="MBL7560526.1"/>
    </source>
</evidence>
<proteinExistence type="predicted"/>
<keyword evidence="3" id="KW-1185">Reference proteome</keyword>
<accession>A0ABS1WN19</accession>
<protein>
    <submittedName>
        <fullName evidence="2">Uncharacterized protein</fullName>
    </submittedName>
</protein>
<comment type="caution">
    <text evidence="2">The sequence shown here is derived from an EMBL/GenBank/DDBJ whole genome shotgun (WGS) entry which is preliminary data.</text>
</comment>
<dbReference type="RefSeq" id="WP_203001019.1">
    <property type="nucleotide sequence ID" value="NZ_JAEMEF010000011.1"/>
</dbReference>
<keyword evidence="1" id="KW-0472">Membrane</keyword>
<dbReference type="EMBL" id="JAEMEF010000011">
    <property type="protein sequence ID" value="MBL7560526.1"/>
    <property type="molecule type" value="Genomic_DNA"/>
</dbReference>
<keyword evidence="1" id="KW-1133">Transmembrane helix</keyword>
<reference evidence="2 3" key="1">
    <citation type="submission" date="2020-12" db="EMBL/GenBank/DDBJ databases">
        <title>Olleya sediminilitoris sp. nov., isolated from a tidal flat.</title>
        <authorList>
            <person name="Park S."/>
            <person name="Yoon J.-H."/>
        </authorList>
    </citation>
    <scope>NUCLEOTIDE SEQUENCE [LARGE SCALE GENOMIC DNA]</scope>
    <source>
        <strain evidence="2 3">YSTF-M6</strain>
    </source>
</reference>
<organism evidence="2 3">
    <name type="scientific">Olleya sediminilitoris</name>
    <dbReference type="NCBI Taxonomy" id="2795739"/>
    <lineage>
        <taxon>Bacteria</taxon>
        <taxon>Pseudomonadati</taxon>
        <taxon>Bacteroidota</taxon>
        <taxon>Flavobacteriia</taxon>
        <taxon>Flavobacteriales</taxon>
        <taxon>Flavobacteriaceae</taxon>
    </lineage>
</organism>
<keyword evidence="1" id="KW-0812">Transmembrane</keyword>
<evidence type="ECO:0000313" key="3">
    <source>
        <dbReference type="Proteomes" id="UP000605013"/>
    </source>
</evidence>
<dbReference type="Proteomes" id="UP000605013">
    <property type="component" value="Unassembled WGS sequence"/>
</dbReference>